<keyword evidence="1" id="KW-0614">Plasmid</keyword>
<evidence type="ECO:0000313" key="1">
    <source>
        <dbReference type="EMBL" id="AHH12003.1"/>
    </source>
</evidence>
<accession>W5SZ91</accession>
<protein>
    <submittedName>
        <fullName evidence="1">Uncharacterized protein</fullName>
    </submittedName>
</protein>
<geneLocation type="plasmid" evidence="1">
    <name>unnamed</name>
</geneLocation>
<reference evidence="1" key="1">
    <citation type="submission" date="2013-04" db="EMBL/GenBank/DDBJ databases">
        <title>Comparative Genomics of Relapsing Fever Spirochetes.</title>
        <authorList>
            <person name="Schwan T.G."/>
            <person name="Raffel S.J."/>
            <person name="Porcella S.F."/>
            <person name="Martens C.A."/>
            <person name="Bruno D.P."/>
            <person name="Ricklefs S.M."/>
            <person name="Barbian K.B."/>
        </authorList>
    </citation>
    <scope>NUCLEOTIDE SEQUENCE</scope>
    <source>
        <strain evidence="1">Co53</strain>
        <plasmid evidence="1">unnamed</plasmid>
    </source>
</reference>
<gene>
    <name evidence="1" type="ORF">BCO_0122707</name>
</gene>
<dbReference type="HOGENOM" id="CLU_3402376_0_0_12"/>
<name>W5SZ91_9SPIR</name>
<dbReference type="EMBL" id="CP005818">
    <property type="protein sequence ID" value="AHH12003.1"/>
    <property type="molecule type" value="Genomic_DNA"/>
</dbReference>
<dbReference type="AlphaFoldDB" id="W5SZ91"/>
<organism evidence="1">
    <name type="scientific">Borrelia coriaceae ATCC 43381</name>
    <dbReference type="NCBI Taxonomy" id="1408429"/>
    <lineage>
        <taxon>Bacteria</taxon>
        <taxon>Pseudomonadati</taxon>
        <taxon>Spirochaetota</taxon>
        <taxon>Spirochaetia</taxon>
        <taxon>Spirochaetales</taxon>
        <taxon>Borreliaceae</taxon>
        <taxon>Borrelia</taxon>
    </lineage>
</organism>
<proteinExistence type="predicted"/>
<sequence>MALSDVIELDTEKKLCIVHVAIYGNKGKPS</sequence>